<dbReference type="InterPro" id="IPR052346">
    <property type="entry name" value="O-mannosyl-transferase_TMTC"/>
</dbReference>
<dbReference type="InterPro" id="IPR011990">
    <property type="entry name" value="TPR-like_helical_dom_sf"/>
</dbReference>
<keyword evidence="5" id="KW-1185">Reference proteome</keyword>
<feature type="transmembrane region" description="Helical" evidence="3">
    <location>
        <begin position="137"/>
        <end position="156"/>
    </location>
</feature>
<reference evidence="5" key="1">
    <citation type="submission" date="2017-01" db="EMBL/GenBank/DDBJ databases">
        <authorList>
            <person name="Varghese N."/>
            <person name="Submissions S."/>
        </authorList>
    </citation>
    <scope>NUCLEOTIDE SEQUENCE [LARGE SCALE GENOMIC DNA]</scope>
    <source>
        <strain evidence="5">ATCC 51758</strain>
    </source>
</reference>
<dbReference type="Gene3D" id="1.25.40.10">
    <property type="entry name" value="Tetratricopeptide repeat domain"/>
    <property type="match status" value="1"/>
</dbReference>
<name>A0A1N6ZN35_9RHOO</name>
<dbReference type="SMART" id="SM00028">
    <property type="entry name" value="TPR"/>
    <property type="match status" value="3"/>
</dbReference>
<keyword evidence="1" id="KW-0677">Repeat</keyword>
<keyword evidence="3" id="KW-0812">Transmembrane</keyword>
<feature type="transmembrane region" description="Helical" evidence="3">
    <location>
        <begin position="214"/>
        <end position="230"/>
    </location>
</feature>
<dbReference type="PANTHER" id="PTHR44227">
    <property type="match status" value="1"/>
</dbReference>
<evidence type="ECO:0000256" key="1">
    <source>
        <dbReference type="ARBA" id="ARBA00022737"/>
    </source>
</evidence>
<dbReference type="RefSeq" id="WP_076603362.1">
    <property type="nucleotide sequence ID" value="NZ_FTMD01000012.1"/>
</dbReference>
<evidence type="ECO:0000256" key="3">
    <source>
        <dbReference type="SAM" id="Phobius"/>
    </source>
</evidence>
<accession>A0A1N6ZN35</accession>
<dbReference type="EMBL" id="FTMD01000012">
    <property type="protein sequence ID" value="SIR28269.1"/>
    <property type="molecule type" value="Genomic_DNA"/>
</dbReference>
<sequence length="558" mass="61400">MITRFFSLQQTSDIPAGTGSQLLQAALAALVLAIATALAYHGVDQNAFHFDDWPNIVDNASLHMKRFGLDGLLEAVRGAFLPRRPVASLSFAVDWWRGGGAPGAFLTTNLIIHVLAAWAIFALLLRALAHSTRPTTMAVISCAAAALWWSAQPIHVQAVSYAVQRMTELATLFTVLCIWTYLKARISKGGNAALWGTLSAISLTLAALSKENAWITPFLILLAELLIVRNGTSLIRRPRDRLLLAIPAIAVIGLLADMLLGGPVSRWALSGYEGRSFTLSERLLTQPKVVLFHVSQILWPLPDRFSLEHDVEIVRSAGSWHFWLPMAVILAWSGAGAWFATRQGTRRVGFFFLWVPVTLFIESSFVPLEMVFEHRMYMPAVGFAGLAAIGLLHASRGPALRAAGVWAIYLLATGFALWSTSERIPQWRTEASLYEQAVRLAPGSARAWNLFGIANLGQRRGELLTQERYERALAAFDRAIALNDRYAAPWTNRGVARYLQGDIPGAETDLKHAISISSREAAAQHYLGELYERTGRPLEARTARRRACALGVTPDCTR</sequence>
<feature type="transmembrane region" description="Helical" evidence="3">
    <location>
        <begin position="242"/>
        <end position="260"/>
    </location>
</feature>
<feature type="transmembrane region" description="Helical" evidence="3">
    <location>
        <begin position="162"/>
        <end position="182"/>
    </location>
</feature>
<feature type="transmembrane region" description="Helical" evidence="3">
    <location>
        <begin position="189"/>
        <end position="208"/>
    </location>
</feature>
<feature type="transmembrane region" description="Helical" evidence="3">
    <location>
        <begin position="104"/>
        <end position="125"/>
    </location>
</feature>
<protein>
    <submittedName>
        <fullName evidence="4">Uncharacterized protein</fullName>
    </submittedName>
</protein>
<feature type="transmembrane region" description="Helical" evidence="3">
    <location>
        <begin position="399"/>
        <end position="418"/>
    </location>
</feature>
<dbReference type="PANTHER" id="PTHR44227:SF3">
    <property type="entry name" value="PROTEIN O-MANNOSYL-TRANSFERASE TMTC4"/>
    <property type="match status" value="1"/>
</dbReference>
<keyword evidence="3" id="KW-0472">Membrane</keyword>
<gene>
    <name evidence="4" type="ORF">SAMN05421829_11278</name>
</gene>
<keyword evidence="3" id="KW-1133">Transmembrane helix</keyword>
<evidence type="ECO:0000313" key="4">
    <source>
        <dbReference type="EMBL" id="SIR28269.1"/>
    </source>
</evidence>
<evidence type="ECO:0000256" key="2">
    <source>
        <dbReference type="ARBA" id="ARBA00022803"/>
    </source>
</evidence>
<dbReference type="Proteomes" id="UP000186819">
    <property type="component" value="Unassembled WGS sequence"/>
</dbReference>
<proteinExistence type="predicted"/>
<dbReference type="SUPFAM" id="SSF48452">
    <property type="entry name" value="TPR-like"/>
    <property type="match status" value="1"/>
</dbReference>
<evidence type="ECO:0000313" key="5">
    <source>
        <dbReference type="Proteomes" id="UP000186819"/>
    </source>
</evidence>
<dbReference type="OrthoDB" id="8566379at2"/>
<dbReference type="STRING" id="34027.SAMN05421829_11278"/>
<feature type="transmembrane region" description="Helical" evidence="3">
    <location>
        <begin position="374"/>
        <end position="392"/>
    </location>
</feature>
<dbReference type="AlphaFoldDB" id="A0A1N6ZN35"/>
<keyword evidence="2" id="KW-0802">TPR repeat</keyword>
<feature type="transmembrane region" description="Helical" evidence="3">
    <location>
        <begin position="348"/>
        <end position="368"/>
    </location>
</feature>
<feature type="transmembrane region" description="Helical" evidence="3">
    <location>
        <begin position="21"/>
        <end position="43"/>
    </location>
</feature>
<dbReference type="InterPro" id="IPR019734">
    <property type="entry name" value="TPR_rpt"/>
</dbReference>
<feature type="transmembrane region" description="Helical" evidence="3">
    <location>
        <begin position="322"/>
        <end position="341"/>
    </location>
</feature>
<organism evidence="4 5">
    <name type="scientific">Aromatoleum tolulyticum</name>
    <dbReference type="NCBI Taxonomy" id="34027"/>
    <lineage>
        <taxon>Bacteria</taxon>
        <taxon>Pseudomonadati</taxon>
        <taxon>Pseudomonadota</taxon>
        <taxon>Betaproteobacteria</taxon>
        <taxon>Rhodocyclales</taxon>
        <taxon>Rhodocyclaceae</taxon>
        <taxon>Aromatoleum</taxon>
    </lineage>
</organism>